<evidence type="ECO:0000256" key="1">
    <source>
        <dbReference type="SAM" id="MobiDB-lite"/>
    </source>
</evidence>
<keyword evidence="2" id="KW-0812">Transmembrane</keyword>
<name>A0A8H4Q4L1_9HYPO</name>
<feature type="transmembrane region" description="Helical" evidence="2">
    <location>
        <begin position="149"/>
        <end position="171"/>
    </location>
</feature>
<sequence>MGAKIGVALKSLQWLLRALEFICAAFILAVTSFFLFMLRNNNLHIPDTIRAVEGISGAAALYTIFAMLFVCCFGGHIMAAATATALDLAFVGAFIYVAVVNRGGGFGSCTSLQDTLFGQALAAQETALAAETNTRPVPTFEVVCILTKAVLAVAIVIIVLFVLTALMEVALARHHRKANRFGPSPANNYTSGYGSSLWARMPFSRRRRATKDPNTLPEHTHPDQLDTRRSYATETTSIGHPADNLKQDMPHYQPSVVYPSGWHTGPHIHSPPAGYR</sequence>
<organism evidence="3 4">
    <name type="scientific">Ophiocordyceps camponoti-floridani</name>
    <dbReference type="NCBI Taxonomy" id="2030778"/>
    <lineage>
        <taxon>Eukaryota</taxon>
        <taxon>Fungi</taxon>
        <taxon>Dikarya</taxon>
        <taxon>Ascomycota</taxon>
        <taxon>Pezizomycotina</taxon>
        <taxon>Sordariomycetes</taxon>
        <taxon>Hypocreomycetidae</taxon>
        <taxon>Hypocreales</taxon>
        <taxon>Ophiocordycipitaceae</taxon>
        <taxon>Ophiocordyceps</taxon>
    </lineage>
</organism>
<dbReference type="Proteomes" id="UP000562929">
    <property type="component" value="Unassembled WGS sequence"/>
</dbReference>
<feature type="region of interest" description="Disordered" evidence="1">
    <location>
        <begin position="207"/>
        <end position="250"/>
    </location>
</feature>
<protein>
    <recommendedName>
        <fullName evidence="5">MARVEL domain-containing protein</fullName>
    </recommendedName>
</protein>
<dbReference type="EMBL" id="JAACLJ010000005">
    <property type="protein sequence ID" value="KAF4585581.1"/>
    <property type="molecule type" value="Genomic_DNA"/>
</dbReference>
<proteinExistence type="predicted"/>
<evidence type="ECO:0000256" key="2">
    <source>
        <dbReference type="SAM" id="Phobius"/>
    </source>
</evidence>
<feature type="compositionally biased region" description="Basic and acidic residues" evidence="1">
    <location>
        <begin position="218"/>
        <end position="231"/>
    </location>
</feature>
<reference evidence="3 4" key="1">
    <citation type="journal article" date="2020" name="G3 (Bethesda)">
        <title>Genetic Underpinnings of Host Manipulation by Ophiocordyceps as Revealed by Comparative Transcriptomics.</title>
        <authorList>
            <person name="Will I."/>
            <person name="Das B."/>
            <person name="Trinh T."/>
            <person name="Brachmann A."/>
            <person name="Ohm R.A."/>
            <person name="de Bekker C."/>
        </authorList>
    </citation>
    <scope>NUCLEOTIDE SEQUENCE [LARGE SCALE GENOMIC DNA]</scope>
    <source>
        <strain evidence="3 4">EC05</strain>
    </source>
</reference>
<evidence type="ECO:0008006" key="5">
    <source>
        <dbReference type="Google" id="ProtNLM"/>
    </source>
</evidence>
<accession>A0A8H4Q4L1</accession>
<gene>
    <name evidence="3" type="ORF">GQ602_004886</name>
</gene>
<dbReference type="AlphaFoldDB" id="A0A8H4Q4L1"/>
<evidence type="ECO:0000313" key="4">
    <source>
        <dbReference type="Proteomes" id="UP000562929"/>
    </source>
</evidence>
<keyword evidence="2" id="KW-1133">Transmembrane helix</keyword>
<feature type="transmembrane region" description="Helical" evidence="2">
    <location>
        <begin position="59"/>
        <end position="81"/>
    </location>
</feature>
<keyword evidence="2" id="KW-0472">Membrane</keyword>
<keyword evidence="4" id="KW-1185">Reference proteome</keyword>
<evidence type="ECO:0000313" key="3">
    <source>
        <dbReference type="EMBL" id="KAF4585581.1"/>
    </source>
</evidence>
<feature type="transmembrane region" description="Helical" evidence="2">
    <location>
        <begin position="14"/>
        <end position="38"/>
    </location>
</feature>
<comment type="caution">
    <text evidence="3">The sequence shown here is derived from an EMBL/GenBank/DDBJ whole genome shotgun (WGS) entry which is preliminary data.</text>
</comment>
<dbReference type="OrthoDB" id="5342507at2759"/>